<reference evidence="1 2" key="1">
    <citation type="journal article" date="2022" name="Plant J.">
        <title>Chromosome-level genome of Camellia lanceoleosa provides a valuable resource for understanding genome evolution and self-incompatibility.</title>
        <authorList>
            <person name="Gong W."/>
            <person name="Xiao S."/>
            <person name="Wang L."/>
            <person name="Liao Z."/>
            <person name="Chang Y."/>
            <person name="Mo W."/>
            <person name="Hu G."/>
            <person name="Li W."/>
            <person name="Zhao G."/>
            <person name="Zhu H."/>
            <person name="Hu X."/>
            <person name="Ji K."/>
            <person name="Xiang X."/>
            <person name="Song Q."/>
            <person name="Yuan D."/>
            <person name="Jin S."/>
            <person name="Zhang L."/>
        </authorList>
    </citation>
    <scope>NUCLEOTIDE SEQUENCE [LARGE SCALE GENOMIC DNA]</scope>
    <source>
        <strain evidence="1">SQ_2022a</strain>
    </source>
</reference>
<keyword evidence="2" id="KW-1185">Reference proteome</keyword>
<evidence type="ECO:0000313" key="2">
    <source>
        <dbReference type="Proteomes" id="UP001060215"/>
    </source>
</evidence>
<proteinExistence type="predicted"/>
<evidence type="ECO:0000313" key="1">
    <source>
        <dbReference type="EMBL" id="KAI7990534.1"/>
    </source>
</evidence>
<dbReference type="EMBL" id="CM045770">
    <property type="protein sequence ID" value="KAI7990534.1"/>
    <property type="molecule type" value="Genomic_DNA"/>
</dbReference>
<comment type="caution">
    <text evidence="1">The sequence shown here is derived from an EMBL/GenBank/DDBJ whole genome shotgun (WGS) entry which is preliminary data.</text>
</comment>
<accession>A0ACC0FP98</accession>
<gene>
    <name evidence="1" type="ORF">LOK49_LG12G01104</name>
</gene>
<name>A0ACC0FP98_9ERIC</name>
<sequence length="131" mass="13423">MEGEIGGGEVPCSSLAVDSILRIGTAGVIWGLCIGPYDAHKLGLTGITRASFVAKSAGKFGFQCGLFAGMFSITRCGVQRYRKKNDWVNALIAGAVAGAAVSAGSRSWKQVAGMAGLISAVCAVADNSRTH</sequence>
<organism evidence="1 2">
    <name type="scientific">Camellia lanceoleosa</name>
    <dbReference type="NCBI Taxonomy" id="1840588"/>
    <lineage>
        <taxon>Eukaryota</taxon>
        <taxon>Viridiplantae</taxon>
        <taxon>Streptophyta</taxon>
        <taxon>Embryophyta</taxon>
        <taxon>Tracheophyta</taxon>
        <taxon>Spermatophyta</taxon>
        <taxon>Magnoliopsida</taxon>
        <taxon>eudicotyledons</taxon>
        <taxon>Gunneridae</taxon>
        <taxon>Pentapetalae</taxon>
        <taxon>asterids</taxon>
        <taxon>Ericales</taxon>
        <taxon>Theaceae</taxon>
        <taxon>Camellia</taxon>
    </lineage>
</organism>
<dbReference type="Proteomes" id="UP001060215">
    <property type="component" value="Chromosome 13"/>
</dbReference>
<protein>
    <submittedName>
        <fullName evidence="1">Uncharacterized protein</fullName>
    </submittedName>
</protein>